<organism evidence="1 2">
    <name type="scientific">Stutzerimonas frequens</name>
    <dbReference type="NCBI Taxonomy" id="2968969"/>
    <lineage>
        <taxon>Bacteria</taxon>
        <taxon>Pseudomonadati</taxon>
        <taxon>Pseudomonadota</taxon>
        <taxon>Gammaproteobacteria</taxon>
        <taxon>Pseudomonadales</taxon>
        <taxon>Pseudomonadaceae</taxon>
        <taxon>Stutzerimonas</taxon>
    </lineage>
</organism>
<dbReference type="RefSeq" id="WP_267930955.1">
    <property type="nucleotide sequence ID" value="NZ_CP113257.1"/>
</dbReference>
<dbReference type="Proteomes" id="UP001164632">
    <property type="component" value="Chromosome"/>
</dbReference>
<reference evidence="1" key="1">
    <citation type="submission" date="2022-11" db="EMBL/GenBank/DDBJ databases">
        <title>Genomic of Pseudomonas TF18.</title>
        <authorList>
            <person name="Liu T."/>
        </authorList>
    </citation>
    <scope>NUCLEOTIDE SEQUENCE</scope>
    <source>
        <strain evidence="1">TF18</strain>
    </source>
</reference>
<gene>
    <name evidence="1" type="ORF">OSV15_17495</name>
</gene>
<dbReference type="AlphaFoldDB" id="A0AA47DZR0"/>
<protein>
    <submittedName>
        <fullName evidence="1">Integrase</fullName>
    </submittedName>
</protein>
<evidence type="ECO:0000313" key="2">
    <source>
        <dbReference type="Proteomes" id="UP001164632"/>
    </source>
</evidence>
<dbReference type="EMBL" id="CP113257">
    <property type="protein sequence ID" value="WAE51453.1"/>
    <property type="molecule type" value="Genomic_DNA"/>
</dbReference>
<evidence type="ECO:0000313" key="1">
    <source>
        <dbReference type="EMBL" id="WAE51453.1"/>
    </source>
</evidence>
<proteinExistence type="predicted"/>
<accession>A0AA47DZR0</accession>
<name>A0AA47DZR0_9GAMM</name>
<sequence>MTIETYRRYRRILKATPFKGKYAPYSWGELPQVLDIAWLPYSQMFKEFSQELANVLNALTGYAHQLAAWRDLLEPMSQQQQLSAAVDFIDPVATVALNLPYVIRSRFIFASAHLCHQANFAKQGASWKDEFPLDGEVWFDSADRYGRAWRRYNTFKARLEKVGAKDYQTATHDFRNAYNHRFSPRIVLGISNLVTRQVNKATGAVSYGFGETSALTLPHIVELLEVQCQHAHRAFESFQQLVREHEAAICTHNTASLASVKKESVRASSV</sequence>